<evidence type="ECO:0000313" key="3">
    <source>
        <dbReference type="EMBL" id="CAD9261864.1"/>
    </source>
</evidence>
<reference evidence="3" key="1">
    <citation type="submission" date="2021-01" db="EMBL/GenBank/DDBJ databases">
        <authorList>
            <person name="Corre E."/>
            <person name="Pelletier E."/>
            <person name="Niang G."/>
            <person name="Scheremetjew M."/>
            <person name="Finn R."/>
            <person name="Kale V."/>
            <person name="Holt S."/>
            <person name="Cochrane G."/>
            <person name="Meng A."/>
            <person name="Brown T."/>
            <person name="Cohen L."/>
        </authorList>
    </citation>
    <scope>NUCLEOTIDE SEQUENCE</scope>
    <source>
        <strain evidence="3">CCMP2877</strain>
    </source>
</reference>
<evidence type="ECO:0000256" key="2">
    <source>
        <dbReference type="SAM" id="Phobius"/>
    </source>
</evidence>
<keyword evidence="2" id="KW-0812">Transmembrane</keyword>
<dbReference type="AlphaFoldDB" id="A0A7S1XVX9"/>
<evidence type="ECO:0000256" key="1">
    <source>
        <dbReference type="SAM" id="MobiDB-lite"/>
    </source>
</evidence>
<feature type="transmembrane region" description="Helical" evidence="2">
    <location>
        <begin position="323"/>
        <end position="344"/>
    </location>
</feature>
<dbReference type="EMBL" id="HBGJ01031969">
    <property type="protein sequence ID" value="CAD9261864.1"/>
    <property type="molecule type" value="Transcribed_RNA"/>
</dbReference>
<feature type="compositionally biased region" description="Polar residues" evidence="1">
    <location>
        <begin position="124"/>
        <end position="137"/>
    </location>
</feature>
<sequence length="445" mass="48458">MPSESLASRGRTRSGRDVLTRRATLSPTSLRQRGGFDEETEAFCFHCCDIALASSRSLAERCNREKLAKALALYGISDEITLDAVVDTPTSLDQLSKFLAPHAPPAFTAVLAASWRNRGRNRGASHSSNSVAESNPEPSHLPSKASNHDATPNLSWLAYMGRYASIVPMYEFMVPKDHLPSYKMHWCEAMASDGGRLRDSLVFLHEVELIMSSLLFSTLLGVYFDAIDEDVVADFVNFKFDTPGFWAALFGTLASLLSMLQFACDYIIIMLLAPLADANVYAIVKTAAVQRCEFIASFVLVACFYSSVNFVICLFLALNGTGLMSLILTFSCTFGVFGAILMYINLAFNLAVKSGAFGEKQVMADDVVVELSGAAVEAHLHSHAMEKVKAYGTSVNAAKLYYGADPAPKRASGGRGFGGGMVRKVKKKVELKDQHKALRMATIAF</sequence>
<organism evidence="3">
    <name type="scientific">Phaeomonas parva</name>
    <dbReference type="NCBI Taxonomy" id="124430"/>
    <lineage>
        <taxon>Eukaryota</taxon>
        <taxon>Sar</taxon>
        <taxon>Stramenopiles</taxon>
        <taxon>Ochrophyta</taxon>
        <taxon>Pinguiophyceae</taxon>
        <taxon>Pinguiochrysidales</taxon>
        <taxon>Pinguiochrysidaceae</taxon>
        <taxon>Phaeomonas</taxon>
    </lineage>
</organism>
<feature type="transmembrane region" description="Helical" evidence="2">
    <location>
        <begin position="294"/>
        <end position="317"/>
    </location>
</feature>
<feature type="transmembrane region" description="Helical" evidence="2">
    <location>
        <begin position="244"/>
        <end position="273"/>
    </location>
</feature>
<gene>
    <name evidence="3" type="ORF">PPAR1163_LOCUS20244</name>
</gene>
<feature type="transmembrane region" description="Helical" evidence="2">
    <location>
        <begin position="201"/>
        <end position="224"/>
    </location>
</feature>
<keyword evidence="2" id="KW-1133">Transmembrane helix</keyword>
<protein>
    <submittedName>
        <fullName evidence="3">Uncharacterized protein</fullName>
    </submittedName>
</protein>
<name>A0A7S1XVX9_9STRA</name>
<feature type="region of interest" description="Disordered" evidence="1">
    <location>
        <begin position="120"/>
        <end position="147"/>
    </location>
</feature>
<proteinExistence type="predicted"/>
<feature type="region of interest" description="Disordered" evidence="1">
    <location>
        <begin position="1"/>
        <end position="24"/>
    </location>
</feature>
<keyword evidence="2" id="KW-0472">Membrane</keyword>
<accession>A0A7S1XVX9</accession>